<proteinExistence type="predicted"/>
<feature type="domain" description="Tyr recombinase" evidence="2">
    <location>
        <begin position="1"/>
        <end position="100"/>
    </location>
</feature>
<dbReference type="Pfam" id="PF00589">
    <property type="entry name" value="Phage_integrase"/>
    <property type="match status" value="1"/>
</dbReference>
<dbReference type="EMBL" id="JAWDIQ010000003">
    <property type="protein sequence ID" value="MDY0409970.1"/>
    <property type="molecule type" value="Genomic_DNA"/>
</dbReference>
<reference evidence="3 4" key="1">
    <citation type="submission" date="2023-10" db="EMBL/GenBank/DDBJ databases">
        <title>Virgibacillus soli CC-YMP-6 genome.</title>
        <authorList>
            <person name="Miliotis G."/>
            <person name="Sengupta P."/>
            <person name="Hameed A."/>
            <person name="Chuvochina M."/>
            <person name="Mcdonagh F."/>
            <person name="Simpson A.C."/>
            <person name="Singh N.K."/>
            <person name="Rekha P.D."/>
            <person name="Raman K."/>
            <person name="Hugenholtz P."/>
            <person name="Venkateswaran K."/>
        </authorList>
    </citation>
    <scope>NUCLEOTIDE SEQUENCE [LARGE SCALE GENOMIC DNA]</scope>
    <source>
        <strain evidence="3 4">CC-YMP-6</strain>
    </source>
</reference>
<keyword evidence="4" id="KW-1185">Reference proteome</keyword>
<sequence>MQIKKVKKSKDYENHNLMITTYLGTHVLPSNLGRAFRRCLDTVEVDKIRFHDLRHTHASMLFTLRVHQKVVQERLGHSSITVTLDTYSHMLSNMQEAVAESLESAFKKESEKEPKITNERSVQTAVVTTL</sequence>
<dbReference type="PROSITE" id="PS51898">
    <property type="entry name" value="TYR_RECOMBINASE"/>
    <property type="match status" value="1"/>
</dbReference>
<comment type="caution">
    <text evidence="3">The sequence shown here is derived from an EMBL/GenBank/DDBJ whole genome shotgun (WGS) entry which is preliminary data.</text>
</comment>
<organism evidence="3 4">
    <name type="scientific">Paracerasibacillus soli</name>
    <dbReference type="NCBI Taxonomy" id="480284"/>
    <lineage>
        <taxon>Bacteria</taxon>
        <taxon>Bacillati</taxon>
        <taxon>Bacillota</taxon>
        <taxon>Bacilli</taxon>
        <taxon>Bacillales</taxon>
        <taxon>Bacillaceae</taxon>
        <taxon>Paracerasibacillus</taxon>
    </lineage>
</organism>
<evidence type="ECO:0000259" key="2">
    <source>
        <dbReference type="PROSITE" id="PS51898"/>
    </source>
</evidence>
<dbReference type="SUPFAM" id="SSF56349">
    <property type="entry name" value="DNA breaking-rejoining enzymes"/>
    <property type="match status" value="1"/>
</dbReference>
<dbReference type="InterPro" id="IPR002104">
    <property type="entry name" value="Integrase_catalytic"/>
</dbReference>
<keyword evidence="1" id="KW-0233">DNA recombination</keyword>
<protein>
    <submittedName>
        <fullName evidence="3">Tyrosine-type recombinase/integrase</fullName>
    </submittedName>
</protein>
<dbReference type="Gene3D" id="1.10.443.10">
    <property type="entry name" value="Intergrase catalytic core"/>
    <property type="match status" value="1"/>
</dbReference>
<accession>A0ABU5CUQ4</accession>
<dbReference type="InterPro" id="IPR013762">
    <property type="entry name" value="Integrase-like_cat_sf"/>
</dbReference>
<evidence type="ECO:0000256" key="1">
    <source>
        <dbReference type="ARBA" id="ARBA00023172"/>
    </source>
</evidence>
<dbReference type="Proteomes" id="UP001275315">
    <property type="component" value="Unassembled WGS sequence"/>
</dbReference>
<dbReference type="InterPro" id="IPR011010">
    <property type="entry name" value="DNA_brk_join_enz"/>
</dbReference>
<evidence type="ECO:0000313" key="4">
    <source>
        <dbReference type="Proteomes" id="UP001275315"/>
    </source>
</evidence>
<dbReference type="RefSeq" id="WP_320380827.1">
    <property type="nucleotide sequence ID" value="NZ_JAWDIQ010000003.1"/>
</dbReference>
<evidence type="ECO:0000313" key="3">
    <source>
        <dbReference type="EMBL" id="MDY0409970.1"/>
    </source>
</evidence>
<name>A0ABU5CUQ4_9BACI</name>
<gene>
    <name evidence="3" type="ORF">RWD45_17025</name>
</gene>